<organism evidence="1 2">
    <name type="scientific">Cellulosilyticum lentocellum (strain ATCC 49066 / DSM 5427 / NCIMB 11756 / RHM5)</name>
    <name type="common">Clostridium lentocellum</name>
    <dbReference type="NCBI Taxonomy" id="642492"/>
    <lineage>
        <taxon>Bacteria</taxon>
        <taxon>Bacillati</taxon>
        <taxon>Bacillota</taxon>
        <taxon>Clostridia</taxon>
        <taxon>Lachnospirales</taxon>
        <taxon>Cellulosilyticaceae</taxon>
        <taxon>Cellulosilyticum</taxon>
    </lineage>
</organism>
<gene>
    <name evidence="1" type="ordered locus">Clole_0822</name>
</gene>
<dbReference type="STRING" id="642492.Clole_0822"/>
<evidence type="ECO:0000313" key="1">
    <source>
        <dbReference type="EMBL" id="ADZ82555.1"/>
    </source>
</evidence>
<dbReference type="eggNOG" id="ENOG5033CHG">
    <property type="taxonomic scope" value="Bacteria"/>
</dbReference>
<dbReference type="InterPro" id="IPR013514">
    <property type="entry name" value="DUF3199_YqbG"/>
</dbReference>
<evidence type="ECO:0000313" key="2">
    <source>
        <dbReference type="Proteomes" id="UP000008467"/>
    </source>
</evidence>
<accession>F2JQ07</accession>
<dbReference type="InterPro" id="IPR036558">
    <property type="entry name" value="YqbG-like_sf"/>
</dbReference>
<keyword evidence="2" id="KW-1185">Reference proteome</keyword>
<dbReference type="CDD" id="cd08053">
    <property type="entry name" value="Yqbg"/>
    <property type="match status" value="1"/>
</dbReference>
<dbReference type="RefSeq" id="WP_013655856.1">
    <property type="nucleotide sequence ID" value="NC_015275.1"/>
</dbReference>
<protein>
    <submittedName>
        <fullName evidence="1">Uncharacterized protein</fullName>
    </submittedName>
</protein>
<dbReference type="Proteomes" id="UP000008467">
    <property type="component" value="Chromosome"/>
</dbReference>
<dbReference type="AlphaFoldDB" id="F2JQ07"/>
<dbReference type="KEGG" id="cle:Clole_0822"/>
<dbReference type="HOGENOM" id="CLU_151281_0_0_9"/>
<name>F2JQ07_CELLD</name>
<reference evidence="1 2" key="1">
    <citation type="journal article" date="2011" name="J. Bacteriol.">
        <title>Complete genome sequence of the cellulose-degrading bacterium Cellulosilyticum lentocellum.</title>
        <authorList>
            <consortium name="US DOE Joint Genome Institute"/>
            <person name="Miller D.A."/>
            <person name="Suen G."/>
            <person name="Bruce D."/>
            <person name="Copeland A."/>
            <person name="Cheng J.F."/>
            <person name="Detter C."/>
            <person name="Goodwin L.A."/>
            <person name="Han C.S."/>
            <person name="Hauser L.J."/>
            <person name="Land M.L."/>
            <person name="Lapidus A."/>
            <person name="Lucas S."/>
            <person name="Meincke L."/>
            <person name="Pitluck S."/>
            <person name="Tapia R."/>
            <person name="Teshima H."/>
            <person name="Woyke T."/>
            <person name="Fox B.G."/>
            <person name="Angert E.R."/>
            <person name="Currie C.R."/>
        </authorList>
    </citation>
    <scope>NUCLEOTIDE SEQUENCE [LARGE SCALE GENOMIC DNA]</scope>
    <source>
        <strain evidence="2">ATCC 49066 / DSM 5427 / NCIMB 11756 / RHM5</strain>
    </source>
</reference>
<sequence length="125" mass="14136">MAYADYSFYKTEYAGSMVPEADFPRLASRSSEYIDSVTFDRLVNDETLISDKVKKACCALAELTYSYEQSSQEGDMQKVSEKVGEYSVQYAAATDKSGHVLNINEKKHTLAKQYLAHTGLMYRGW</sequence>
<proteinExistence type="predicted"/>
<dbReference type="EMBL" id="CP002582">
    <property type="protein sequence ID" value="ADZ82555.1"/>
    <property type="molecule type" value="Genomic_DNA"/>
</dbReference>
<dbReference type="Gene3D" id="1.10.3230.10">
    <property type="entry name" value="YqbG-like"/>
    <property type="match status" value="1"/>
</dbReference>